<evidence type="ECO:0000313" key="1">
    <source>
        <dbReference type="EMBL" id="TFK60351.1"/>
    </source>
</evidence>
<reference evidence="1 2" key="1">
    <citation type="journal article" date="2019" name="Nat. Ecol. Evol.">
        <title>Megaphylogeny resolves global patterns of mushroom evolution.</title>
        <authorList>
            <person name="Varga T."/>
            <person name="Krizsan K."/>
            <person name="Foldi C."/>
            <person name="Dima B."/>
            <person name="Sanchez-Garcia M."/>
            <person name="Sanchez-Ramirez S."/>
            <person name="Szollosi G.J."/>
            <person name="Szarkandi J.G."/>
            <person name="Papp V."/>
            <person name="Albert L."/>
            <person name="Andreopoulos W."/>
            <person name="Angelini C."/>
            <person name="Antonin V."/>
            <person name="Barry K.W."/>
            <person name="Bougher N.L."/>
            <person name="Buchanan P."/>
            <person name="Buyck B."/>
            <person name="Bense V."/>
            <person name="Catcheside P."/>
            <person name="Chovatia M."/>
            <person name="Cooper J."/>
            <person name="Damon W."/>
            <person name="Desjardin D."/>
            <person name="Finy P."/>
            <person name="Geml J."/>
            <person name="Haridas S."/>
            <person name="Hughes K."/>
            <person name="Justo A."/>
            <person name="Karasinski D."/>
            <person name="Kautmanova I."/>
            <person name="Kiss B."/>
            <person name="Kocsube S."/>
            <person name="Kotiranta H."/>
            <person name="LaButti K.M."/>
            <person name="Lechner B.E."/>
            <person name="Liimatainen K."/>
            <person name="Lipzen A."/>
            <person name="Lukacs Z."/>
            <person name="Mihaltcheva S."/>
            <person name="Morgado L.N."/>
            <person name="Niskanen T."/>
            <person name="Noordeloos M.E."/>
            <person name="Ohm R.A."/>
            <person name="Ortiz-Santana B."/>
            <person name="Ovrebo C."/>
            <person name="Racz N."/>
            <person name="Riley R."/>
            <person name="Savchenko A."/>
            <person name="Shiryaev A."/>
            <person name="Soop K."/>
            <person name="Spirin V."/>
            <person name="Szebenyi C."/>
            <person name="Tomsovsky M."/>
            <person name="Tulloss R.E."/>
            <person name="Uehling J."/>
            <person name="Grigoriev I.V."/>
            <person name="Vagvolgyi C."/>
            <person name="Papp T."/>
            <person name="Martin F.M."/>
            <person name="Miettinen O."/>
            <person name="Hibbett D.S."/>
            <person name="Nagy L.G."/>
        </authorList>
    </citation>
    <scope>NUCLEOTIDE SEQUENCE [LARGE SCALE GENOMIC DNA]</scope>
    <source>
        <strain evidence="1 2">NL-1719</strain>
    </source>
</reference>
<dbReference type="Proteomes" id="UP000308600">
    <property type="component" value="Unassembled WGS sequence"/>
</dbReference>
<accession>A0ACD3A3U7</accession>
<evidence type="ECO:0000313" key="2">
    <source>
        <dbReference type="Proteomes" id="UP000308600"/>
    </source>
</evidence>
<gene>
    <name evidence="1" type="ORF">BDN72DRAFT_883640</name>
</gene>
<dbReference type="EMBL" id="ML208789">
    <property type="protein sequence ID" value="TFK60351.1"/>
    <property type="molecule type" value="Genomic_DNA"/>
</dbReference>
<proteinExistence type="predicted"/>
<name>A0ACD3A3U7_9AGAR</name>
<organism evidence="1 2">
    <name type="scientific">Pluteus cervinus</name>
    <dbReference type="NCBI Taxonomy" id="181527"/>
    <lineage>
        <taxon>Eukaryota</taxon>
        <taxon>Fungi</taxon>
        <taxon>Dikarya</taxon>
        <taxon>Basidiomycota</taxon>
        <taxon>Agaricomycotina</taxon>
        <taxon>Agaricomycetes</taxon>
        <taxon>Agaricomycetidae</taxon>
        <taxon>Agaricales</taxon>
        <taxon>Pluteineae</taxon>
        <taxon>Pluteaceae</taxon>
        <taxon>Pluteus</taxon>
    </lineage>
</organism>
<protein>
    <submittedName>
        <fullName evidence="1">Uncharacterized protein</fullName>
    </submittedName>
</protein>
<sequence length="316" mass="36203">MFVFLSERLVGAGTSRGYSLDLLHPPSPSSELHPKHVGQFSSVNCCNKSLMLELEPRLPPEIERLIFEDVAWMYRSSIPRLILVCRRVKDWTESILYSIVIRRSETPYPSYEPPIERLPAYACHVHSFLAFFEIDGTIIRDYLRLCKNLTNLALWCEPTCPDLLQLLEELPRLRNLTIYLSAVFPDGPPYTLESKSGAFQGLTHLELMDDEISWKDISGFVGGLEGLTHLALNDINDEQLVCDILENCPRIRVLVLFESSELKVLGSSKVVFAKFSLDAYVGDWISVAEGRECFWDKAEREVIEKEFCREYGYLLE</sequence>
<keyword evidence="2" id="KW-1185">Reference proteome</keyword>